<sequence>MLNIWYGGTFDPPHLAHEAIIDAALAQCPVATVWLLPCFLPVHKANPQVSSEHRVGMLQAMVDAHPDWRDRVRIDDRELQSGEGVYTVQTLRALRAEYGPDTPLAFLLGGDSLCTLAQWQAWQELTALCHLLIYPRPGYDLPESSPVAAFLADKWLAEDNINTLYTTSAGKAWLLSGRRYDIASRNLRAQALAMQTSVPQSVLNYLHQHSLYFKQ</sequence>
<keyword evidence="5 11" id="KW-0808">Transferase</keyword>
<keyword evidence="6 11" id="KW-0548">Nucleotidyltransferase</keyword>
<dbReference type="EC" id="2.7.7.18" evidence="11"/>
<evidence type="ECO:0000256" key="3">
    <source>
        <dbReference type="ARBA" id="ARBA00009014"/>
    </source>
</evidence>
<evidence type="ECO:0000256" key="5">
    <source>
        <dbReference type="ARBA" id="ARBA00022679"/>
    </source>
</evidence>
<evidence type="ECO:0000313" key="14">
    <source>
        <dbReference type="Proteomes" id="UP001595617"/>
    </source>
</evidence>
<dbReference type="SUPFAM" id="SSF52374">
    <property type="entry name" value="Nucleotidylyl transferase"/>
    <property type="match status" value="1"/>
</dbReference>
<accession>A0ABV7ZV33</accession>
<dbReference type="NCBIfam" id="TIGR00482">
    <property type="entry name" value="nicotinate (nicotinamide) nucleotide adenylyltransferase"/>
    <property type="match status" value="1"/>
</dbReference>
<keyword evidence="9 11" id="KW-0520">NAD</keyword>
<keyword evidence="7 11" id="KW-0547">Nucleotide-binding</keyword>
<dbReference type="Pfam" id="PF01467">
    <property type="entry name" value="CTP_transf_like"/>
    <property type="match status" value="1"/>
</dbReference>
<comment type="pathway">
    <text evidence="2 11">Cofactor biosynthesis; NAD(+) biosynthesis; deamido-NAD(+) from nicotinate D-ribonucleotide: step 1/1.</text>
</comment>
<evidence type="ECO:0000256" key="9">
    <source>
        <dbReference type="ARBA" id="ARBA00023027"/>
    </source>
</evidence>
<keyword evidence="8 11" id="KW-0067">ATP-binding</keyword>
<keyword evidence="4 11" id="KW-0662">Pyridine nucleotide biosynthesis</keyword>
<comment type="similarity">
    <text evidence="3 11">Belongs to the NadD family.</text>
</comment>
<evidence type="ECO:0000259" key="12">
    <source>
        <dbReference type="Pfam" id="PF01467"/>
    </source>
</evidence>
<dbReference type="EMBL" id="JBHRYR010000002">
    <property type="protein sequence ID" value="MFC3852419.1"/>
    <property type="molecule type" value="Genomic_DNA"/>
</dbReference>
<reference evidence="14" key="1">
    <citation type="journal article" date="2019" name="Int. J. Syst. Evol. Microbiol.">
        <title>The Global Catalogue of Microorganisms (GCM) 10K type strain sequencing project: providing services to taxonomists for standard genome sequencing and annotation.</title>
        <authorList>
            <consortium name="The Broad Institute Genomics Platform"/>
            <consortium name="The Broad Institute Genome Sequencing Center for Infectious Disease"/>
            <person name="Wu L."/>
            <person name="Ma J."/>
        </authorList>
    </citation>
    <scope>NUCLEOTIDE SEQUENCE [LARGE SCALE GENOMIC DNA]</scope>
    <source>
        <strain evidence="14">IBRC 10765</strain>
    </source>
</reference>
<evidence type="ECO:0000256" key="6">
    <source>
        <dbReference type="ARBA" id="ARBA00022695"/>
    </source>
</evidence>
<dbReference type="PANTHER" id="PTHR39321:SF3">
    <property type="entry name" value="PHOSPHOPANTETHEINE ADENYLYLTRANSFERASE"/>
    <property type="match status" value="1"/>
</dbReference>
<evidence type="ECO:0000256" key="7">
    <source>
        <dbReference type="ARBA" id="ARBA00022741"/>
    </source>
</evidence>
<feature type="domain" description="Cytidyltransferase-like" evidence="12">
    <location>
        <begin position="5"/>
        <end position="153"/>
    </location>
</feature>
<evidence type="ECO:0000256" key="4">
    <source>
        <dbReference type="ARBA" id="ARBA00022642"/>
    </source>
</evidence>
<dbReference type="GO" id="GO:0004515">
    <property type="term" value="F:nicotinate-nucleotide adenylyltransferase activity"/>
    <property type="evidence" value="ECO:0007669"/>
    <property type="project" value="UniProtKB-EC"/>
</dbReference>
<name>A0ABV7ZV33_9GAMM</name>
<proteinExistence type="inferred from homology"/>
<dbReference type="RefSeq" id="WP_380694529.1">
    <property type="nucleotide sequence ID" value="NZ_JBHRYR010000002.1"/>
</dbReference>
<dbReference type="PANTHER" id="PTHR39321">
    <property type="entry name" value="NICOTINATE-NUCLEOTIDE ADENYLYLTRANSFERASE-RELATED"/>
    <property type="match status" value="1"/>
</dbReference>
<dbReference type="CDD" id="cd02165">
    <property type="entry name" value="NMNAT"/>
    <property type="match status" value="1"/>
</dbReference>
<comment type="caution">
    <text evidence="13">The sequence shown here is derived from an EMBL/GenBank/DDBJ whole genome shotgun (WGS) entry which is preliminary data.</text>
</comment>
<organism evidence="13 14">
    <name type="scientific">Saccharospirillum mangrovi</name>
    <dbReference type="NCBI Taxonomy" id="2161747"/>
    <lineage>
        <taxon>Bacteria</taxon>
        <taxon>Pseudomonadati</taxon>
        <taxon>Pseudomonadota</taxon>
        <taxon>Gammaproteobacteria</taxon>
        <taxon>Oceanospirillales</taxon>
        <taxon>Saccharospirillaceae</taxon>
        <taxon>Saccharospirillum</taxon>
    </lineage>
</organism>
<evidence type="ECO:0000256" key="2">
    <source>
        <dbReference type="ARBA" id="ARBA00005019"/>
    </source>
</evidence>
<dbReference type="NCBIfam" id="TIGR00125">
    <property type="entry name" value="cyt_tran_rel"/>
    <property type="match status" value="1"/>
</dbReference>
<evidence type="ECO:0000256" key="11">
    <source>
        <dbReference type="HAMAP-Rule" id="MF_00244"/>
    </source>
</evidence>
<evidence type="ECO:0000256" key="1">
    <source>
        <dbReference type="ARBA" id="ARBA00002324"/>
    </source>
</evidence>
<evidence type="ECO:0000256" key="10">
    <source>
        <dbReference type="ARBA" id="ARBA00048721"/>
    </source>
</evidence>
<keyword evidence="14" id="KW-1185">Reference proteome</keyword>
<protein>
    <recommendedName>
        <fullName evidence="11">Probable nicotinate-nucleotide adenylyltransferase</fullName>
        <ecNumber evidence="11">2.7.7.18</ecNumber>
    </recommendedName>
    <alternativeName>
        <fullName evidence="11">Deamido-NAD(+) diphosphorylase</fullName>
    </alternativeName>
    <alternativeName>
        <fullName evidence="11">Deamido-NAD(+) pyrophosphorylase</fullName>
    </alternativeName>
    <alternativeName>
        <fullName evidence="11">Nicotinate mononucleotide adenylyltransferase</fullName>
        <shortName evidence="11">NaMN adenylyltransferase</shortName>
    </alternativeName>
</protein>
<dbReference type="Proteomes" id="UP001595617">
    <property type="component" value="Unassembled WGS sequence"/>
</dbReference>
<gene>
    <name evidence="11 13" type="primary">nadD</name>
    <name evidence="13" type="ORF">ACFOOG_06190</name>
</gene>
<dbReference type="InterPro" id="IPR005248">
    <property type="entry name" value="NadD/NMNAT"/>
</dbReference>
<dbReference type="InterPro" id="IPR014729">
    <property type="entry name" value="Rossmann-like_a/b/a_fold"/>
</dbReference>
<dbReference type="InterPro" id="IPR004821">
    <property type="entry name" value="Cyt_trans-like"/>
</dbReference>
<comment type="function">
    <text evidence="1 11">Catalyzes the reversible adenylation of nicotinate mononucleotide (NaMN) to nicotinic acid adenine dinucleotide (NaAD).</text>
</comment>
<dbReference type="Gene3D" id="3.40.50.620">
    <property type="entry name" value="HUPs"/>
    <property type="match status" value="1"/>
</dbReference>
<evidence type="ECO:0000256" key="8">
    <source>
        <dbReference type="ARBA" id="ARBA00022840"/>
    </source>
</evidence>
<comment type="catalytic activity">
    <reaction evidence="10 11">
        <text>nicotinate beta-D-ribonucleotide + ATP + H(+) = deamido-NAD(+) + diphosphate</text>
        <dbReference type="Rhea" id="RHEA:22860"/>
        <dbReference type="ChEBI" id="CHEBI:15378"/>
        <dbReference type="ChEBI" id="CHEBI:30616"/>
        <dbReference type="ChEBI" id="CHEBI:33019"/>
        <dbReference type="ChEBI" id="CHEBI:57502"/>
        <dbReference type="ChEBI" id="CHEBI:58437"/>
        <dbReference type="EC" id="2.7.7.18"/>
    </reaction>
</comment>
<evidence type="ECO:0000313" key="13">
    <source>
        <dbReference type="EMBL" id="MFC3852419.1"/>
    </source>
</evidence>
<dbReference type="HAMAP" id="MF_00244">
    <property type="entry name" value="NaMN_adenylyltr"/>
    <property type="match status" value="1"/>
</dbReference>